<evidence type="ECO:0000256" key="4">
    <source>
        <dbReference type="RuleBase" id="RU361279"/>
    </source>
</evidence>
<evidence type="ECO:0000313" key="5">
    <source>
        <dbReference type="EMBL" id="MFF5295730.1"/>
    </source>
</evidence>
<dbReference type="NCBIfam" id="TIGR02727">
    <property type="entry name" value="MTHFS_bact"/>
    <property type="match status" value="1"/>
</dbReference>
<gene>
    <name evidence="5" type="ORF">ACFY35_40390</name>
</gene>
<evidence type="ECO:0000256" key="3">
    <source>
        <dbReference type="ARBA" id="ARBA00022840"/>
    </source>
</evidence>
<dbReference type="GO" id="GO:0030272">
    <property type="term" value="F:5-formyltetrahydrofolate cyclo-ligase activity"/>
    <property type="evidence" value="ECO:0007669"/>
    <property type="project" value="UniProtKB-EC"/>
</dbReference>
<keyword evidence="4" id="KW-0479">Metal-binding</keyword>
<comment type="catalytic activity">
    <reaction evidence="4">
        <text>(6S)-5-formyl-5,6,7,8-tetrahydrofolate + ATP = (6R)-5,10-methenyltetrahydrofolate + ADP + phosphate</text>
        <dbReference type="Rhea" id="RHEA:10488"/>
        <dbReference type="ChEBI" id="CHEBI:30616"/>
        <dbReference type="ChEBI" id="CHEBI:43474"/>
        <dbReference type="ChEBI" id="CHEBI:57455"/>
        <dbReference type="ChEBI" id="CHEBI:57457"/>
        <dbReference type="ChEBI" id="CHEBI:456216"/>
        <dbReference type="EC" id="6.3.3.2"/>
    </reaction>
</comment>
<dbReference type="Proteomes" id="UP001602245">
    <property type="component" value="Unassembled WGS sequence"/>
</dbReference>
<dbReference type="InterPro" id="IPR037171">
    <property type="entry name" value="NagB/RpiA_transferase-like"/>
</dbReference>
<evidence type="ECO:0000256" key="2">
    <source>
        <dbReference type="ARBA" id="ARBA00022741"/>
    </source>
</evidence>
<dbReference type="PIRSF" id="PIRSF006806">
    <property type="entry name" value="FTHF_cligase"/>
    <property type="match status" value="1"/>
</dbReference>
<reference evidence="5 6" key="1">
    <citation type="submission" date="2024-10" db="EMBL/GenBank/DDBJ databases">
        <title>The Natural Products Discovery Center: Release of the First 8490 Sequenced Strains for Exploring Actinobacteria Biosynthetic Diversity.</title>
        <authorList>
            <person name="Kalkreuter E."/>
            <person name="Kautsar S.A."/>
            <person name="Yang D."/>
            <person name="Bader C.D."/>
            <person name="Teijaro C.N."/>
            <person name="Fluegel L."/>
            <person name="Davis C.M."/>
            <person name="Simpson J.R."/>
            <person name="Lauterbach L."/>
            <person name="Steele A.D."/>
            <person name="Gui C."/>
            <person name="Meng S."/>
            <person name="Li G."/>
            <person name="Viehrig K."/>
            <person name="Ye F."/>
            <person name="Su P."/>
            <person name="Kiefer A.F."/>
            <person name="Nichols A."/>
            <person name="Cepeda A.J."/>
            <person name="Yan W."/>
            <person name="Fan B."/>
            <person name="Jiang Y."/>
            <person name="Adhikari A."/>
            <person name="Zheng C.-J."/>
            <person name="Schuster L."/>
            <person name="Cowan T.M."/>
            <person name="Smanski M.J."/>
            <person name="Chevrette M.G."/>
            <person name="De Carvalho L.P.S."/>
            <person name="Shen B."/>
        </authorList>
    </citation>
    <scope>NUCLEOTIDE SEQUENCE [LARGE SCALE GENOMIC DNA]</scope>
    <source>
        <strain evidence="5 6">NPDC000087</strain>
    </source>
</reference>
<dbReference type="RefSeq" id="WP_026205974.1">
    <property type="nucleotide sequence ID" value="NZ_JBIAZU010000007.1"/>
</dbReference>
<dbReference type="Gene3D" id="3.40.50.10420">
    <property type="entry name" value="NagB/RpiA/CoA transferase-like"/>
    <property type="match status" value="1"/>
</dbReference>
<dbReference type="EC" id="6.3.3.2" evidence="4"/>
<dbReference type="EMBL" id="JBIAZU010000007">
    <property type="protein sequence ID" value="MFF5295730.1"/>
    <property type="molecule type" value="Genomic_DNA"/>
</dbReference>
<keyword evidence="6" id="KW-1185">Reference proteome</keyword>
<dbReference type="SUPFAM" id="SSF100950">
    <property type="entry name" value="NagB/RpiA/CoA transferase-like"/>
    <property type="match status" value="1"/>
</dbReference>
<comment type="similarity">
    <text evidence="1 4">Belongs to the 5-formyltetrahydrofolate cyclo-ligase family.</text>
</comment>
<keyword evidence="5" id="KW-0436">Ligase</keyword>
<keyword evidence="4" id="KW-0460">Magnesium</keyword>
<dbReference type="PANTHER" id="PTHR23407">
    <property type="entry name" value="ATPASE INHIBITOR/5-FORMYLTETRAHYDROFOLATE CYCLO-LIGASE"/>
    <property type="match status" value="1"/>
</dbReference>
<dbReference type="InterPro" id="IPR024185">
    <property type="entry name" value="FTHF_cligase-like_sf"/>
</dbReference>
<organism evidence="5 6">
    <name type="scientific">Paractinoplanes globisporus</name>
    <dbReference type="NCBI Taxonomy" id="113565"/>
    <lineage>
        <taxon>Bacteria</taxon>
        <taxon>Bacillati</taxon>
        <taxon>Actinomycetota</taxon>
        <taxon>Actinomycetes</taxon>
        <taxon>Micromonosporales</taxon>
        <taxon>Micromonosporaceae</taxon>
        <taxon>Paractinoplanes</taxon>
    </lineage>
</organism>
<dbReference type="InterPro" id="IPR002698">
    <property type="entry name" value="FTHF_cligase"/>
</dbReference>
<comment type="cofactor">
    <cofactor evidence="4">
        <name>Mg(2+)</name>
        <dbReference type="ChEBI" id="CHEBI:18420"/>
    </cofactor>
</comment>
<dbReference type="PANTHER" id="PTHR23407:SF1">
    <property type="entry name" value="5-FORMYLTETRAHYDROFOLATE CYCLO-LIGASE"/>
    <property type="match status" value="1"/>
</dbReference>
<sequence length="206" mass="21602">MSDLTGDEERSRAAKIALRSHLITARRALTPSDRLAAASLLQNHILAFVRREHPSTIAAYLPVGSEPGGSDLPSVLAAHARVLLPVLLPDNDLDWATFTGSVSPGPRGLLEPDGPRLGVSAVSGADLVLVPALAVDASGVRMGRGGGSYDRVLTRLPVGRPPLVVALLHDGEFVDAVPAEPHDRPVHGAITPRGGLTLNRAAEWTK</sequence>
<proteinExistence type="inferred from homology"/>
<evidence type="ECO:0000313" key="6">
    <source>
        <dbReference type="Proteomes" id="UP001602245"/>
    </source>
</evidence>
<keyword evidence="2 4" id="KW-0547">Nucleotide-binding</keyword>
<dbReference type="Pfam" id="PF01812">
    <property type="entry name" value="5-FTHF_cyc-lig"/>
    <property type="match status" value="1"/>
</dbReference>
<protein>
    <recommendedName>
        <fullName evidence="4">5-formyltetrahydrofolate cyclo-ligase</fullName>
        <ecNumber evidence="4">6.3.3.2</ecNumber>
    </recommendedName>
</protein>
<name>A0ABW6WR94_9ACTN</name>
<evidence type="ECO:0000256" key="1">
    <source>
        <dbReference type="ARBA" id="ARBA00010638"/>
    </source>
</evidence>
<comment type="caution">
    <text evidence="5">The sequence shown here is derived from an EMBL/GenBank/DDBJ whole genome shotgun (WGS) entry which is preliminary data.</text>
</comment>
<accession>A0ABW6WR94</accession>
<keyword evidence="3 4" id="KW-0067">ATP-binding</keyword>